<evidence type="ECO:0000313" key="2">
    <source>
        <dbReference type="EMBL" id="MFC3850096.1"/>
    </source>
</evidence>
<sequence>MSAVEEPKSAISRIQAQAPAEQLARALMSVAHIADARDESATFDTVRIEVSDTGAMVVTARNPQTMAACIVPEADAISAGAVEITPATARELAKICRHKVSKDNPVEALLTHTADALELELLYGLPICTHRTRRPALSWRQKEGAVFAAIREVAVEVEEMHDAAMAAADGYGDEAGPGFADTAVEMTPTQASELMKAAASLGEVLRLEATEIGGRFFARAGDFAAVWVCRRDDADENDGEDDGDGTPPGPIVDGATGDVESHGQESSPALRVVSAKPIGGLS</sequence>
<evidence type="ECO:0000313" key="3">
    <source>
        <dbReference type="Proteomes" id="UP001595751"/>
    </source>
</evidence>
<name>A0ABV7ZRS1_9CORY</name>
<evidence type="ECO:0000256" key="1">
    <source>
        <dbReference type="SAM" id="MobiDB-lite"/>
    </source>
</evidence>
<dbReference type="EMBL" id="JBHRZN010000002">
    <property type="protein sequence ID" value="MFC3850096.1"/>
    <property type="molecule type" value="Genomic_DNA"/>
</dbReference>
<keyword evidence="3" id="KW-1185">Reference proteome</keyword>
<protein>
    <submittedName>
        <fullName evidence="2">Uncharacterized protein</fullName>
    </submittedName>
</protein>
<feature type="compositionally biased region" description="Acidic residues" evidence="1">
    <location>
        <begin position="234"/>
        <end position="244"/>
    </location>
</feature>
<organism evidence="2 3">
    <name type="scientific">Corynebacterium hansenii</name>
    <dbReference type="NCBI Taxonomy" id="394964"/>
    <lineage>
        <taxon>Bacteria</taxon>
        <taxon>Bacillati</taxon>
        <taxon>Actinomycetota</taxon>
        <taxon>Actinomycetes</taxon>
        <taxon>Mycobacteriales</taxon>
        <taxon>Corynebacteriaceae</taxon>
        <taxon>Corynebacterium</taxon>
    </lineage>
</organism>
<accession>A0ABV7ZRS1</accession>
<reference evidence="3" key="1">
    <citation type="journal article" date="2019" name="Int. J. Syst. Evol. Microbiol.">
        <title>The Global Catalogue of Microorganisms (GCM) 10K type strain sequencing project: providing services to taxonomists for standard genome sequencing and annotation.</title>
        <authorList>
            <consortium name="The Broad Institute Genomics Platform"/>
            <consortium name="The Broad Institute Genome Sequencing Center for Infectious Disease"/>
            <person name="Wu L."/>
            <person name="Ma J."/>
        </authorList>
    </citation>
    <scope>NUCLEOTIDE SEQUENCE [LARGE SCALE GENOMIC DNA]</scope>
    <source>
        <strain evidence="3">CCUG 53252</strain>
    </source>
</reference>
<proteinExistence type="predicted"/>
<dbReference type="RefSeq" id="WP_048744737.1">
    <property type="nucleotide sequence ID" value="NZ_CP047211.1"/>
</dbReference>
<feature type="region of interest" description="Disordered" evidence="1">
    <location>
        <begin position="234"/>
        <end position="282"/>
    </location>
</feature>
<comment type="caution">
    <text evidence="2">The sequence shown here is derived from an EMBL/GenBank/DDBJ whole genome shotgun (WGS) entry which is preliminary data.</text>
</comment>
<dbReference type="Proteomes" id="UP001595751">
    <property type="component" value="Unassembled WGS sequence"/>
</dbReference>
<gene>
    <name evidence="2" type="ORF">ACFORJ_07945</name>
</gene>